<comment type="caution">
    <text evidence="2">The sequence shown here is derived from an EMBL/GenBank/DDBJ whole genome shotgun (WGS) entry which is preliminary data.</text>
</comment>
<dbReference type="AlphaFoldDB" id="X1G4J8"/>
<feature type="non-terminal residue" evidence="2">
    <location>
        <position position="1"/>
    </location>
</feature>
<keyword evidence="1" id="KW-0472">Membrane</keyword>
<name>X1G4J8_9ZZZZ</name>
<feature type="transmembrane region" description="Helical" evidence="1">
    <location>
        <begin position="70"/>
        <end position="88"/>
    </location>
</feature>
<sequence>VSCDPWMRQWVPLGKPIIMQGGYSLIAQAMGYITSGAIDAYLNGGMGYVEMERVTGYLSMRSMLFEATNIMGPFSILVVVLCNVWHVFRRDKKE</sequence>
<accession>X1G4J8</accession>
<organism evidence="2">
    <name type="scientific">marine sediment metagenome</name>
    <dbReference type="NCBI Taxonomy" id="412755"/>
    <lineage>
        <taxon>unclassified sequences</taxon>
        <taxon>metagenomes</taxon>
        <taxon>ecological metagenomes</taxon>
    </lineage>
</organism>
<protein>
    <submittedName>
        <fullName evidence="2">Uncharacterized protein</fullName>
    </submittedName>
</protein>
<evidence type="ECO:0000256" key="1">
    <source>
        <dbReference type="SAM" id="Phobius"/>
    </source>
</evidence>
<evidence type="ECO:0000313" key="2">
    <source>
        <dbReference type="EMBL" id="GAH36464.1"/>
    </source>
</evidence>
<reference evidence="2" key="1">
    <citation type="journal article" date="2014" name="Front. Microbiol.">
        <title>High frequency of phylogenetically diverse reductive dehalogenase-homologous genes in deep subseafloor sedimentary metagenomes.</title>
        <authorList>
            <person name="Kawai M."/>
            <person name="Futagami T."/>
            <person name="Toyoda A."/>
            <person name="Takaki Y."/>
            <person name="Nishi S."/>
            <person name="Hori S."/>
            <person name="Arai W."/>
            <person name="Tsubouchi T."/>
            <person name="Morono Y."/>
            <person name="Uchiyama I."/>
            <person name="Ito T."/>
            <person name="Fujiyama A."/>
            <person name="Inagaki F."/>
            <person name="Takami H."/>
        </authorList>
    </citation>
    <scope>NUCLEOTIDE SEQUENCE</scope>
    <source>
        <strain evidence="2">Expedition CK06-06</strain>
    </source>
</reference>
<keyword evidence="1" id="KW-0812">Transmembrane</keyword>
<gene>
    <name evidence="2" type="ORF">S03H2_24231</name>
</gene>
<proteinExistence type="predicted"/>
<dbReference type="EMBL" id="BARU01013404">
    <property type="protein sequence ID" value="GAH36464.1"/>
    <property type="molecule type" value="Genomic_DNA"/>
</dbReference>
<keyword evidence="1" id="KW-1133">Transmembrane helix</keyword>